<evidence type="ECO:0000256" key="1">
    <source>
        <dbReference type="SAM" id="MobiDB-lite"/>
    </source>
</evidence>
<feature type="transmembrane region" description="Helical" evidence="2">
    <location>
        <begin position="34"/>
        <end position="51"/>
    </location>
</feature>
<accession>A0A6J7QUJ1</accession>
<dbReference type="InterPro" id="IPR021449">
    <property type="entry name" value="DUF3099"/>
</dbReference>
<dbReference type="EMBL" id="CAFBOZ010000295">
    <property type="protein sequence ID" value="CAB5021420.1"/>
    <property type="molecule type" value="Genomic_DNA"/>
</dbReference>
<dbReference type="Pfam" id="PF11298">
    <property type="entry name" value="DUF3099"/>
    <property type="match status" value="1"/>
</dbReference>
<gene>
    <name evidence="3" type="ORF">UFOPK3992_01736</name>
</gene>
<keyword evidence="2" id="KW-0812">Transmembrane</keyword>
<sequence length="108" mass="11808">MSPSRKPDDTPEVFSITGAQTSLTEDQSGRTRRYLFSMLLRTACFVGAVLAQGWLRWVLIAGAVFLPYIAVVVANAGRENARVPQPTQPVARLSADRIPIGPAPRDRD</sequence>
<keyword evidence="2" id="KW-1133">Transmembrane helix</keyword>
<evidence type="ECO:0000313" key="3">
    <source>
        <dbReference type="EMBL" id="CAB5021420.1"/>
    </source>
</evidence>
<keyword evidence="2" id="KW-0472">Membrane</keyword>
<dbReference type="AlphaFoldDB" id="A0A6J7QUJ1"/>
<protein>
    <submittedName>
        <fullName evidence="3">Unannotated protein</fullName>
    </submittedName>
</protein>
<name>A0A6J7QUJ1_9ZZZZ</name>
<evidence type="ECO:0000256" key="2">
    <source>
        <dbReference type="SAM" id="Phobius"/>
    </source>
</evidence>
<feature type="transmembrane region" description="Helical" evidence="2">
    <location>
        <begin position="57"/>
        <end position="76"/>
    </location>
</feature>
<reference evidence="3" key="1">
    <citation type="submission" date="2020-05" db="EMBL/GenBank/DDBJ databases">
        <authorList>
            <person name="Chiriac C."/>
            <person name="Salcher M."/>
            <person name="Ghai R."/>
            <person name="Kavagutti S V."/>
        </authorList>
    </citation>
    <scope>NUCLEOTIDE SEQUENCE</scope>
</reference>
<organism evidence="3">
    <name type="scientific">freshwater metagenome</name>
    <dbReference type="NCBI Taxonomy" id="449393"/>
    <lineage>
        <taxon>unclassified sequences</taxon>
        <taxon>metagenomes</taxon>
        <taxon>ecological metagenomes</taxon>
    </lineage>
</organism>
<feature type="region of interest" description="Disordered" evidence="1">
    <location>
        <begin position="81"/>
        <end position="108"/>
    </location>
</feature>
<proteinExistence type="predicted"/>
<feature type="region of interest" description="Disordered" evidence="1">
    <location>
        <begin position="1"/>
        <end position="24"/>
    </location>
</feature>